<evidence type="ECO:0000256" key="7">
    <source>
        <dbReference type="ARBA" id="ARBA00023157"/>
    </source>
</evidence>
<reference evidence="10" key="3">
    <citation type="submission" date="2025-09" db="UniProtKB">
        <authorList>
            <consortium name="Ensembl"/>
        </authorList>
    </citation>
    <scope>IDENTIFICATION</scope>
    <source>
        <strain evidence="10">Guanapo</strain>
    </source>
</reference>
<feature type="domain" description="Ribonuclease A-domain" evidence="9">
    <location>
        <begin position="15"/>
        <end position="125"/>
    </location>
</feature>
<dbReference type="GO" id="GO:0005576">
    <property type="term" value="C:extracellular region"/>
    <property type="evidence" value="ECO:0007669"/>
    <property type="project" value="UniProtKB-SubCell"/>
</dbReference>
<keyword evidence="5 8" id="KW-0255">Endonuclease</keyword>
<dbReference type="GO" id="GO:0004540">
    <property type="term" value="F:RNA nuclease activity"/>
    <property type="evidence" value="ECO:0007669"/>
    <property type="project" value="TreeGrafter"/>
</dbReference>
<evidence type="ECO:0000256" key="6">
    <source>
        <dbReference type="ARBA" id="ARBA00022801"/>
    </source>
</evidence>
<dbReference type="SUPFAM" id="SSF54076">
    <property type="entry name" value="RNase A-like"/>
    <property type="match status" value="1"/>
</dbReference>
<evidence type="ECO:0000313" key="11">
    <source>
        <dbReference type="Proteomes" id="UP000242638"/>
    </source>
</evidence>
<dbReference type="GO" id="GO:0004519">
    <property type="term" value="F:endonuclease activity"/>
    <property type="evidence" value="ECO:0007669"/>
    <property type="project" value="UniProtKB-KW"/>
</dbReference>
<keyword evidence="7" id="KW-1015">Disulfide bond</keyword>
<name>A0A3P9P9J2_POERE</name>
<dbReference type="GO" id="GO:0003676">
    <property type="term" value="F:nucleic acid binding"/>
    <property type="evidence" value="ECO:0007669"/>
    <property type="project" value="InterPro"/>
</dbReference>
<dbReference type="InterPro" id="IPR023412">
    <property type="entry name" value="RNaseA_domain"/>
</dbReference>
<evidence type="ECO:0000256" key="8">
    <source>
        <dbReference type="RuleBase" id="RU000651"/>
    </source>
</evidence>
<dbReference type="OMA" id="CKCENIN"/>
<evidence type="ECO:0000256" key="4">
    <source>
        <dbReference type="ARBA" id="ARBA00022722"/>
    </source>
</evidence>
<keyword evidence="3" id="KW-0964">Secreted</keyword>
<evidence type="ECO:0000256" key="2">
    <source>
        <dbReference type="ARBA" id="ARBA00005600"/>
    </source>
</evidence>
<keyword evidence="6 8" id="KW-0378">Hydrolase</keyword>
<dbReference type="PROSITE" id="PS00127">
    <property type="entry name" value="RNASE_PANCREATIC"/>
    <property type="match status" value="1"/>
</dbReference>
<evidence type="ECO:0000256" key="3">
    <source>
        <dbReference type="ARBA" id="ARBA00022525"/>
    </source>
</evidence>
<dbReference type="GO" id="GO:0050830">
    <property type="term" value="P:defense response to Gram-positive bacterium"/>
    <property type="evidence" value="ECO:0007669"/>
    <property type="project" value="TreeGrafter"/>
</dbReference>
<evidence type="ECO:0000313" key="10">
    <source>
        <dbReference type="Ensembl" id="ENSPREP00000018378.1"/>
    </source>
</evidence>
<dbReference type="InterPro" id="IPR001427">
    <property type="entry name" value="RNaseA"/>
</dbReference>
<protein>
    <recommendedName>
        <fullName evidence="9">Ribonuclease A-domain domain-containing protein</fullName>
    </recommendedName>
</protein>
<reference evidence="10" key="2">
    <citation type="submission" date="2025-08" db="UniProtKB">
        <authorList>
            <consortium name="Ensembl"/>
        </authorList>
    </citation>
    <scope>IDENTIFICATION</scope>
    <source>
        <strain evidence="10">Guanapo</strain>
    </source>
</reference>
<dbReference type="GO" id="GO:0016787">
    <property type="term" value="F:hydrolase activity"/>
    <property type="evidence" value="ECO:0007669"/>
    <property type="project" value="UniProtKB-KW"/>
</dbReference>
<proteinExistence type="inferred from homology"/>
<evidence type="ECO:0000256" key="5">
    <source>
        <dbReference type="ARBA" id="ARBA00022759"/>
    </source>
</evidence>
<sequence>MEKTKSQFHTWTKLVISEALNFFQKHVVTSMDPQSCDTKMKSINAPERECKPKNTFFLDPKGVLNGICNFGNSRQTKAINLKIIVCKCENINEYPNCKYKAVEDRATSVTVLCDQNGVPSHAGSKSNGQQ</sequence>
<evidence type="ECO:0000256" key="1">
    <source>
        <dbReference type="ARBA" id="ARBA00004613"/>
    </source>
</evidence>
<dbReference type="Gene3D" id="3.10.130.10">
    <property type="entry name" value="Ribonuclease A-like domain"/>
    <property type="match status" value="1"/>
</dbReference>
<dbReference type="Ensembl" id="ENSPRET00000018579.1">
    <property type="protein sequence ID" value="ENSPREP00000018378.1"/>
    <property type="gene ID" value="ENSPREG00000012434.1"/>
</dbReference>
<dbReference type="GO" id="GO:0050829">
    <property type="term" value="P:defense response to Gram-negative bacterium"/>
    <property type="evidence" value="ECO:0007669"/>
    <property type="project" value="TreeGrafter"/>
</dbReference>
<dbReference type="SMART" id="SM00092">
    <property type="entry name" value="RNAse_Pc"/>
    <property type="match status" value="1"/>
</dbReference>
<keyword evidence="4 8" id="KW-0540">Nuclease</keyword>
<dbReference type="InterPro" id="IPR023411">
    <property type="entry name" value="RNaseA_AS"/>
</dbReference>
<dbReference type="PANTHER" id="PTHR11437:SF10">
    <property type="entry name" value="ANGIOGENIN-RELATED"/>
    <property type="match status" value="1"/>
</dbReference>
<comment type="subcellular location">
    <subcellularLocation>
        <location evidence="1">Secreted</location>
    </subcellularLocation>
</comment>
<dbReference type="Pfam" id="PF00074">
    <property type="entry name" value="RnaseA"/>
    <property type="match status" value="1"/>
</dbReference>
<dbReference type="PANTHER" id="PTHR11437">
    <property type="entry name" value="RIBONUCLEASE"/>
    <property type="match status" value="1"/>
</dbReference>
<dbReference type="GeneTree" id="ENSGT00940000177522"/>
<organism evidence="10 11">
    <name type="scientific">Poecilia reticulata</name>
    <name type="common">Guppy</name>
    <name type="synonym">Acanthophacelus reticulatus</name>
    <dbReference type="NCBI Taxonomy" id="8081"/>
    <lineage>
        <taxon>Eukaryota</taxon>
        <taxon>Metazoa</taxon>
        <taxon>Chordata</taxon>
        <taxon>Craniata</taxon>
        <taxon>Vertebrata</taxon>
        <taxon>Euteleostomi</taxon>
        <taxon>Actinopterygii</taxon>
        <taxon>Neopterygii</taxon>
        <taxon>Teleostei</taxon>
        <taxon>Neoteleostei</taxon>
        <taxon>Acanthomorphata</taxon>
        <taxon>Ovalentaria</taxon>
        <taxon>Atherinomorphae</taxon>
        <taxon>Cyprinodontiformes</taxon>
        <taxon>Poeciliidae</taxon>
        <taxon>Poeciliinae</taxon>
        <taxon>Poecilia</taxon>
    </lineage>
</organism>
<dbReference type="AlphaFoldDB" id="A0A3P9P9J2"/>
<evidence type="ECO:0000259" key="9">
    <source>
        <dbReference type="SMART" id="SM00092"/>
    </source>
</evidence>
<keyword evidence="11" id="KW-1185">Reference proteome</keyword>
<accession>A0A3P9P9J2</accession>
<dbReference type="Bgee" id="ENSPREG00000012434">
    <property type="expression patterns" value="Expressed in caudal fin and 1 other cell type or tissue"/>
</dbReference>
<comment type="similarity">
    <text evidence="2 8">Belongs to the pancreatic ribonuclease family.</text>
</comment>
<dbReference type="Proteomes" id="UP000242638">
    <property type="component" value="Unassembled WGS sequence"/>
</dbReference>
<dbReference type="GO" id="GO:0001525">
    <property type="term" value="P:angiogenesis"/>
    <property type="evidence" value="ECO:0007669"/>
    <property type="project" value="TreeGrafter"/>
</dbReference>
<reference evidence="11" key="1">
    <citation type="submission" date="2013-11" db="EMBL/GenBank/DDBJ databases">
        <title>The genomic landscape of the Guanapo guppy.</title>
        <authorList>
            <person name="Kuenstner A."/>
            <person name="Dreyer C."/>
        </authorList>
    </citation>
    <scope>NUCLEOTIDE SEQUENCE</scope>
    <source>
        <strain evidence="11">Guanapo</strain>
    </source>
</reference>
<dbReference type="InterPro" id="IPR036816">
    <property type="entry name" value="RNaseA-like_dom_sf"/>
</dbReference>